<protein>
    <submittedName>
        <fullName evidence="1">Uncharacterized protein</fullName>
    </submittedName>
</protein>
<sequence length="87" mass="10019">SIRSGISLAKKTLNCYYSLTDSSEVYCEFYYLILFTLMQHQFSSSSMTQALLIQDSWIKTAKDLVKDEFKHSYANGTDDNIDIEETI</sequence>
<feature type="non-terminal residue" evidence="1">
    <location>
        <position position="87"/>
    </location>
</feature>
<dbReference type="AlphaFoldDB" id="A0A0D0DNZ7"/>
<accession>A0A0D0DNZ7</accession>
<dbReference type="OrthoDB" id="3359487at2759"/>
<reference evidence="1 2" key="1">
    <citation type="submission" date="2014-04" db="EMBL/GenBank/DDBJ databases">
        <authorList>
            <consortium name="DOE Joint Genome Institute"/>
            <person name="Kuo A."/>
            <person name="Kohler A."/>
            <person name="Jargeat P."/>
            <person name="Nagy L.G."/>
            <person name="Floudas D."/>
            <person name="Copeland A."/>
            <person name="Barry K.W."/>
            <person name="Cichocki N."/>
            <person name="Veneault-Fourrey C."/>
            <person name="LaButti K."/>
            <person name="Lindquist E.A."/>
            <person name="Lipzen A."/>
            <person name="Lundell T."/>
            <person name="Morin E."/>
            <person name="Murat C."/>
            <person name="Sun H."/>
            <person name="Tunlid A."/>
            <person name="Henrissat B."/>
            <person name="Grigoriev I.V."/>
            <person name="Hibbett D.S."/>
            <person name="Martin F."/>
            <person name="Nordberg H.P."/>
            <person name="Cantor M.N."/>
            <person name="Hua S.X."/>
        </authorList>
    </citation>
    <scope>NUCLEOTIDE SEQUENCE [LARGE SCALE GENOMIC DNA]</scope>
    <source>
        <strain evidence="1 2">Ve08.2h10</strain>
    </source>
</reference>
<name>A0A0D0DNZ7_9AGAM</name>
<evidence type="ECO:0000313" key="1">
    <source>
        <dbReference type="EMBL" id="KIK80440.1"/>
    </source>
</evidence>
<gene>
    <name evidence="1" type="ORF">PAXRUDRAFT_54291</name>
</gene>
<keyword evidence="2" id="KW-1185">Reference proteome</keyword>
<dbReference type="EMBL" id="KN826019">
    <property type="protein sequence ID" value="KIK80440.1"/>
    <property type="molecule type" value="Genomic_DNA"/>
</dbReference>
<evidence type="ECO:0000313" key="2">
    <source>
        <dbReference type="Proteomes" id="UP000054538"/>
    </source>
</evidence>
<dbReference type="Proteomes" id="UP000054538">
    <property type="component" value="Unassembled WGS sequence"/>
</dbReference>
<organism evidence="1 2">
    <name type="scientific">Paxillus rubicundulus Ve08.2h10</name>
    <dbReference type="NCBI Taxonomy" id="930991"/>
    <lineage>
        <taxon>Eukaryota</taxon>
        <taxon>Fungi</taxon>
        <taxon>Dikarya</taxon>
        <taxon>Basidiomycota</taxon>
        <taxon>Agaricomycotina</taxon>
        <taxon>Agaricomycetes</taxon>
        <taxon>Agaricomycetidae</taxon>
        <taxon>Boletales</taxon>
        <taxon>Paxilineae</taxon>
        <taxon>Paxillaceae</taxon>
        <taxon>Paxillus</taxon>
    </lineage>
</organism>
<feature type="non-terminal residue" evidence="1">
    <location>
        <position position="1"/>
    </location>
</feature>
<dbReference type="InParanoid" id="A0A0D0DNZ7"/>
<proteinExistence type="predicted"/>
<reference evidence="2" key="2">
    <citation type="submission" date="2015-01" db="EMBL/GenBank/DDBJ databases">
        <title>Evolutionary Origins and Diversification of the Mycorrhizal Mutualists.</title>
        <authorList>
            <consortium name="DOE Joint Genome Institute"/>
            <consortium name="Mycorrhizal Genomics Consortium"/>
            <person name="Kohler A."/>
            <person name="Kuo A."/>
            <person name="Nagy L.G."/>
            <person name="Floudas D."/>
            <person name="Copeland A."/>
            <person name="Barry K.W."/>
            <person name="Cichocki N."/>
            <person name="Veneault-Fourrey C."/>
            <person name="LaButti K."/>
            <person name="Lindquist E.A."/>
            <person name="Lipzen A."/>
            <person name="Lundell T."/>
            <person name="Morin E."/>
            <person name="Murat C."/>
            <person name="Riley R."/>
            <person name="Ohm R."/>
            <person name="Sun H."/>
            <person name="Tunlid A."/>
            <person name="Henrissat B."/>
            <person name="Grigoriev I.V."/>
            <person name="Hibbett D.S."/>
            <person name="Martin F."/>
        </authorList>
    </citation>
    <scope>NUCLEOTIDE SEQUENCE [LARGE SCALE GENOMIC DNA]</scope>
    <source>
        <strain evidence="2">Ve08.2h10</strain>
    </source>
</reference>
<dbReference type="HOGENOM" id="CLU_2489438_0_0_1"/>